<dbReference type="Proteomes" id="UP001196661">
    <property type="component" value="Unassembled WGS sequence"/>
</dbReference>
<evidence type="ECO:0000313" key="2">
    <source>
        <dbReference type="Proteomes" id="UP001196661"/>
    </source>
</evidence>
<sequence length="118" mass="13699">MRDKRTAYNYTTIVNRLCEVANKPNLITDIDDFVDTRSGKARLKYKINGSDLNWDIEINNDWANTLMLSYTMDDIECDGCRFYFKENGQAIILFYLDEAAANEINKLSNNTLKPFIPK</sequence>
<proteinExistence type="predicted"/>
<gene>
    <name evidence="1" type="ORF">IXB28_10660</name>
</gene>
<comment type="caution">
    <text evidence="1">The sequence shown here is derived from an EMBL/GenBank/DDBJ whole genome shotgun (WGS) entry which is preliminary data.</text>
</comment>
<name>A0ABS5Y4A6_9CYAN</name>
<dbReference type="EMBL" id="JADOER010000009">
    <property type="protein sequence ID" value="MBT9312668.1"/>
    <property type="molecule type" value="Genomic_DNA"/>
</dbReference>
<keyword evidence="2" id="KW-1185">Reference proteome</keyword>
<accession>A0ABS5Y4A6</accession>
<reference evidence="1 2" key="1">
    <citation type="journal article" date="2021" name="Mar. Drugs">
        <title>Genome Reduction and Secondary Metabolism of the Marine Sponge-Associated Cyanobacterium Leptothoe.</title>
        <authorList>
            <person name="Konstantinou D."/>
            <person name="Popin R.V."/>
            <person name="Fewer D.P."/>
            <person name="Sivonen K."/>
            <person name="Gkelis S."/>
        </authorList>
    </citation>
    <scope>NUCLEOTIDE SEQUENCE [LARGE SCALE GENOMIC DNA]</scope>
    <source>
        <strain evidence="1 2">TAU-MAC 1615</strain>
    </source>
</reference>
<protein>
    <submittedName>
        <fullName evidence="1">Uncharacterized protein</fullName>
    </submittedName>
</protein>
<dbReference type="RefSeq" id="WP_215618560.1">
    <property type="nucleotide sequence ID" value="NZ_JADOER010000009.1"/>
</dbReference>
<organism evidence="1 2">
    <name type="scientific">Leptothoe kymatousa TAU-MAC 1615</name>
    <dbReference type="NCBI Taxonomy" id="2364775"/>
    <lineage>
        <taxon>Bacteria</taxon>
        <taxon>Bacillati</taxon>
        <taxon>Cyanobacteriota</taxon>
        <taxon>Cyanophyceae</taxon>
        <taxon>Nodosilineales</taxon>
        <taxon>Cymatolegaceae</taxon>
        <taxon>Leptothoe</taxon>
        <taxon>Leptothoe kymatousa</taxon>
    </lineage>
</organism>
<evidence type="ECO:0000313" key="1">
    <source>
        <dbReference type="EMBL" id="MBT9312668.1"/>
    </source>
</evidence>